<organism evidence="2 3">
    <name type="scientific">Nyssa sinensis</name>
    <dbReference type="NCBI Taxonomy" id="561372"/>
    <lineage>
        <taxon>Eukaryota</taxon>
        <taxon>Viridiplantae</taxon>
        <taxon>Streptophyta</taxon>
        <taxon>Embryophyta</taxon>
        <taxon>Tracheophyta</taxon>
        <taxon>Spermatophyta</taxon>
        <taxon>Magnoliopsida</taxon>
        <taxon>eudicotyledons</taxon>
        <taxon>Gunneridae</taxon>
        <taxon>Pentapetalae</taxon>
        <taxon>asterids</taxon>
        <taxon>Cornales</taxon>
        <taxon>Nyssaceae</taxon>
        <taxon>Nyssa</taxon>
    </lineage>
</organism>
<name>A0A5J4ZH16_9ASTE</name>
<keyword evidence="3" id="KW-1185">Reference proteome</keyword>
<dbReference type="OrthoDB" id="1908857at2759"/>
<evidence type="ECO:0000256" key="1">
    <source>
        <dbReference type="SAM" id="MobiDB-lite"/>
    </source>
</evidence>
<dbReference type="EMBL" id="CM018051">
    <property type="protein sequence ID" value="KAA8517319.1"/>
    <property type="molecule type" value="Genomic_DNA"/>
</dbReference>
<dbReference type="Proteomes" id="UP000325577">
    <property type="component" value="Linkage Group LG8"/>
</dbReference>
<accession>A0A5J4ZH16</accession>
<evidence type="ECO:0000313" key="2">
    <source>
        <dbReference type="EMBL" id="KAA8517319.1"/>
    </source>
</evidence>
<dbReference type="PANTHER" id="PTHR36020:SF1">
    <property type="entry name" value="TRANSMEMBRANE PROTEIN"/>
    <property type="match status" value="1"/>
</dbReference>
<gene>
    <name evidence="2" type="ORF">F0562_017612</name>
</gene>
<dbReference type="AlphaFoldDB" id="A0A5J4ZH16"/>
<sequence length="98" mass="10946">MQWTTFGCSVATFAGLFMYGDNIECAAVSLPTAPSIASLGRGIRNLHQASQEVTQANISKIQGTMESLMCSCNKVKTNEKKKSERKKKRRMSNYYIMK</sequence>
<feature type="region of interest" description="Disordered" evidence="1">
    <location>
        <begin position="79"/>
        <end position="98"/>
    </location>
</feature>
<protein>
    <submittedName>
        <fullName evidence="2">Uncharacterized protein</fullName>
    </submittedName>
</protein>
<evidence type="ECO:0000313" key="3">
    <source>
        <dbReference type="Proteomes" id="UP000325577"/>
    </source>
</evidence>
<proteinExistence type="predicted"/>
<dbReference type="PANTHER" id="PTHR36020">
    <property type="entry name" value="TRANSMEMBRANE PROTEIN"/>
    <property type="match status" value="1"/>
</dbReference>
<reference evidence="2 3" key="1">
    <citation type="submission" date="2019-09" db="EMBL/GenBank/DDBJ databases">
        <title>A chromosome-level genome assembly of the Chinese tupelo Nyssa sinensis.</title>
        <authorList>
            <person name="Yang X."/>
            <person name="Kang M."/>
            <person name="Yang Y."/>
            <person name="Xiong H."/>
            <person name="Wang M."/>
            <person name="Zhang Z."/>
            <person name="Wang Z."/>
            <person name="Wu H."/>
            <person name="Ma T."/>
            <person name="Liu J."/>
            <person name="Xi Z."/>
        </authorList>
    </citation>
    <scope>NUCLEOTIDE SEQUENCE [LARGE SCALE GENOMIC DNA]</scope>
    <source>
        <strain evidence="2">J267</strain>
        <tissue evidence="2">Leaf</tissue>
    </source>
</reference>